<evidence type="ECO:0000256" key="3">
    <source>
        <dbReference type="ARBA" id="ARBA00022651"/>
    </source>
</evidence>
<gene>
    <name evidence="13" type="ORF">GCM10011425_19470</name>
</gene>
<dbReference type="AlphaFoldDB" id="A0A917N1A9"/>
<dbReference type="PROSITE" id="PS51257">
    <property type="entry name" value="PROKAR_LIPOPROTEIN"/>
    <property type="match status" value="1"/>
</dbReference>
<keyword evidence="5 10" id="KW-0378">Hydrolase</keyword>
<dbReference type="RefSeq" id="WP_188416146.1">
    <property type="nucleotide sequence ID" value="NZ_BMDO01000004.1"/>
</dbReference>
<dbReference type="SUPFAM" id="SSF51445">
    <property type="entry name" value="(Trans)glycosidases"/>
    <property type="match status" value="1"/>
</dbReference>
<evidence type="ECO:0000313" key="13">
    <source>
        <dbReference type="EMBL" id="GGI50735.1"/>
    </source>
</evidence>
<evidence type="ECO:0000256" key="2">
    <source>
        <dbReference type="ARBA" id="ARBA00007495"/>
    </source>
</evidence>
<evidence type="ECO:0000256" key="1">
    <source>
        <dbReference type="ARBA" id="ARBA00000681"/>
    </source>
</evidence>
<dbReference type="InterPro" id="IPR017853">
    <property type="entry name" value="GH"/>
</dbReference>
<comment type="caution">
    <text evidence="13">The sequence shown here is derived from an EMBL/GenBank/DDBJ whole genome shotgun (WGS) entry which is preliminary data.</text>
</comment>
<proteinExistence type="inferred from homology"/>
<keyword evidence="6 10" id="KW-0119">Carbohydrate metabolism</keyword>
<dbReference type="PROSITE" id="PS51760">
    <property type="entry name" value="GH10_2"/>
    <property type="match status" value="1"/>
</dbReference>
<feature type="domain" description="GH10" evidence="12">
    <location>
        <begin position="49"/>
        <end position="362"/>
    </location>
</feature>
<dbReference type="PANTHER" id="PTHR31490">
    <property type="entry name" value="GLYCOSYL HYDROLASE"/>
    <property type="match status" value="1"/>
</dbReference>
<comment type="catalytic activity">
    <reaction evidence="1 10">
        <text>Endohydrolysis of (1-&gt;4)-beta-D-xylosidic linkages in xylans.</text>
        <dbReference type="EC" id="3.2.1.8"/>
    </reaction>
</comment>
<feature type="active site" description="Nucleophile" evidence="9">
    <location>
        <position position="276"/>
    </location>
</feature>
<evidence type="ECO:0000256" key="7">
    <source>
        <dbReference type="ARBA" id="ARBA00023295"/>
    </source>
</evidence>
<dbReference type="Pfam" id="PF00331">
    <property type="entry name" value="Glyco_hydro_10"/>
    <property type="match status" value="1"/>
</dbReference>
<dbReference type="EMBL" id="BMDO01000004">
    <property type="protein sequence ID" value="GGI50735.1"/>
    <property type="molecule type" value="Genomic_DNA"/>
</dbReference>
<dbReference type="Proteomes" id="UP000662074">
    <property type="component" value="Unassembled WGS sequence"/>
</dbReference>
<dbReference type="PRINTS" id="PR00134">
    <property type="entry name" value="GLHYDRLASE10"/>
</dbReference>
<feature type="chain" id="PRO_5037471490" description="Beta-xylanase" evidence="11">
    <location>
        <begin position="23"/>
        <end position="364"/>
    </location>
</feature>
<dbReference type="EC" id="3.2.1.8" evidence="10"/>
<evidence type="ECO:0000256" key="4">
    <source>
        <dbReference type="ARBA" id="ARBA00022729"/>
    </source>
</evidence>
<evidence type="ECO:0000256" key="9">
    <source>
        <dbReference type="PROSITE-ProRule" id="PRU10061"/>
    </source>
</evidence>
<sequence length="364" mass="41011">MNHQVMKKIFFAAMLSVSIVSACSKRGVTTDPTYVPPFIQPLAAGVTLQGSLPFPFGAAVNVNLLKNNTAYRALVIKEYNSLTPENAMKPATLHPQENTYNWDDADYLVDFARQNNKRVHGHTLVWYKSLPSWIKNYQGNTAAWENLLKTHIQTIVTHFKGKVASWDVVNEAFEDDGTLRNSIWVQKLGPDYIARCFQYAHEADPDAQLFYNDFGHEYGATKRTVILNLINNMKSRGIPINGIGMQMHTRYNMTESNWTAAITTAAQTGLKVHISELDVALNPDNNQNLTLTTALAETQAQKYLFIVKAYNAIPKAQQFGITTWNVSDADTWITGNYNRPDWPLPFDSNYNRKPAYQGILDGVK</sequence>
<dbReference type="GO" id="GO:0045493">
    <property type="term" value="P:xylan catabolic process"/>
    <property type="evidence" value="ECO:0007669"/>
    <property type="project" value="UniProtKB-KW"/>
</dbReference>
<dbReference type="PANTHER" id="PTHR31490:SF88">
    <property type="entry name" value="BETA-XYLANASE"/>
    <property type="match status" value="1"/>
</dbReference>
<evidence type="ECO:0000256" key="6">
    <source>
        <dbReference type="ARBA" id="ARBA00023277"/>
    </source>
</evidence>
<keyword evidence="7 10" id="KW-0326">Glycosidase</keyword>
<dbReference type="InterPro" id="IPR031158">
    <property type="entry name" value="GH10_AS"/>
</dbReference>
<feature type="signal peptide" evidence="11">
    <location>
        <begin position="1"/>
        <end position="22"/>
    </location>
</feature>
<comment type="similarity">
    <text evidence="2 10">Belongs to the glycosyl hydrolase 10 (cellulase F) family.</text>
</comment>
<keyword evidence="4 11" id="KW-0732">Signal</keyword>
<keyword evidence="3" id="KW-0858">Xylan degradation</keyword>
<dbReference type="PROSITE" id="PS00591">
    <property type="entry name" value="GH10_1"/>
    <property type="match status" value="1"/>
</dbReference>
<evidence type="ECO:0000256" key="11">
    <source>
        <dbReference type="SAM" id="SignalP"/>
    </source>
</evidence>
<organism evidence="13 14">
    <name type="scientific">Mucilaginibacter galii</name>
    <dbReference type="NCBI Taxonomy" id="2005073"/>
    <lineage>
        <taxon>Bacteria</taxon>
        <taxon>Pseudomonadati</taxon>
        <taxon>Bacteroidota</taxon>
        <taxon>Sphingobacteriia</taxon>
        <taxon>Sphingobacteriales</taxon>
        <taxon>Sphingobacteriaceae</taxon>
        <taxon>Mucilaginibacter</taxon>
    </lineage>
</organism>
<evidence type="ECO:0000256" key="8">
    <source>
        <dbReference type="ARBA" id="ARBA00023326"/>
    </source>
</evidence>
<dbReference type="InterPro" id="IPR044846">
    <property type="entry name" value="GH10"/>
</dbReference>
<reference evidence="13" key="2">
    <citation type="submission" date="2020-09" db="EMBL/GenBank/DDBJ databases">
        <authorList>
            <person name="Sun Q."/>
            <person name="Sedlacek I."/>
        </authorList>
    </citation>
    <scope>NUCLEOTIDE SEQUENCE</scope>
    <source>
        <strain evidence="13">CCM 8711</strain>
    </source>
</reference>
<keyword evidence="8 10" id="KW-0624">Polysaccharide degradation</keyword>
<dbReference type="Gene3D" id="3.20.20.80">
    <property type="entry name" value="Glycosidases"/>
    <property type="match status" value="1"/>
</dbReference>
<evidence type="ECO:0000313" key="14">
    <source>
        <dbReference type="Proteomes" id="UP000662074"/>
    </source>
</evidence>
<evidence type="ECO:0000259" key="12">
    <source>
        <dbReference type="PROSITE" id="PS51760"/>
    </source>
</evidence>
<evidence type="ECO:0000256" key="10">
    <source>
        <dbReference type="RuleBase" id="RU361174"/>
    </source>
</evidence>
<dbReference type="GO" id="GO:0031176">
    <property type="term" value="F:endo-1,4-beta-xylanase activity"/>
    <property type="evidence" value="ECO:0007669"/>
    <property type="project" value="UniProtKB-EC"/>
</dbReference>
<name>A0A917N1A9_9SPHI</name>
<protein>
    <recommendedName>
        <fullName evidence="10">Beta-xylanase</fullName>
        <ecNumber evidence="10">3.2.1.8</ecNumber>
    </recommendedName>
</protein>
<reference evidence="13" key="1">
    <citation type="journal article" date="2014" name="Int. J. Syst. Evol. Microbiol.">
        <title>Complete genome sequence of Corynebacterium casei LMG S-19264T (=DSM 44701T), isolated from a smear-ripened cheese.</title>
        <authorList>
            <consortium name="US DOE Joint Genome Institute (JGI-PGF)"/>
            <person name="Walter F."/>
            <person name="Albersmeier A."/>
            <person name="Kalinowski J."/>
            <person name="Ruckert C."/>
        </authorList>
    </citation>
    <scope>NUCLEOTIDE SEQUENCE</scope>
    <source>
        <strain evidence="13">CCM 8711</strain>
    </source>
</reference>
<dbReference type="InterPro" id="IPR001000">
    <property type="entry name" value="GH10_dom"/>
</dbReference>
<evidence type="ECO:0000256" key="5">
    <source>
        <dbReference type="ARBA" id="ARBA00022801"/>
    </source>
</evidence>
<keyword evidence="14" id="KW-1185">Reference proteome</keyword>
<accession>A0A917N1A9</accession>
<dbReference type="SMART" id="SM00633">
    <property type="entry name" value="Glyco_10"/>
    <property type="match status" value="1"/>
</dbReference>